<dbReference type="AlphaFoldDB" id="A0A816Z0G0"/>
<dbReference type="SUPFAM" id="SSF50729">
    <property type="entry name" value="PH domain-like"/>
    <property type="match status" value="1"/>
</dbReference>
<evidence type="ECO:0000256" key="2">
    <source>
        <dbReference type="ARBA" id="ARBA00023136"/>
    </source>
</evidence>
<dbReference type="EMBL" id="CAJOBF010008403">
    <property type="protein sequence ID" value="CAF4254857.1"/>
    <property type="molecule type" value="Genomic_DNA"/>
</dbReference>
<accession>A0A816Z0G0</accession>
<evidence type="ECO:0000313" key="6">
    <source>
        <dbReference type="EMBL" id="CAF4254857.1"/>
    </source>
</evidence>
<proteinExistence type="predicted"/>
<evidence type="ECO:0000259" key="4">
    <source>
        <dbReference type="PROSITE" id="PS50003"/>
    </source>
</evidence>
<dbReference type="Pfam" id="PF00169">
    <property type="entry name" value="PH"/>
    <property type="match status" value="1"/>
</dbReference>
<dbReference type="InterPro" id="IPR011993">
    <property type="entry name" value="PH-like_dom_sf"/>
</dbReference>
<comment type="subcellular location">
    <subcellularLocation>
        <location evidence="1">Membrane</location>
    </subcellularLocation>
</comment>
<dbReference type="PANTHER" id="PTHR14309:SF12">
    <property type="entry name" value="PH DOMAIN-CONTAINING PROTEIN"/>
    <property type="match status" value="1"/>
</dbReference>
<dbReference type="InterPro" id="IPR039680">
    <property type="entry name" value="PLEKHB1/2"/>
</dbReference>
<gene>
    <name evidence="6" type="ORF">UXM345_LOCUS30943</name>
    <name evidence="5" type="ORF">XDN619_LOCUS31902</name>
</gene>
<dbReference type="GO" id="GO:0016020">
    <property type="term" value="C:membrane"/>
    <property type="evidence" value="ECO:0007669"/>
    <property type="project" value="UniProtKB-SubCell"/>
</dbReference>
<dbReference type="GO" id="GO:0045595">
    <property type="term" value="P:regulation of cell differentiation"/>
    <property type="evidence" value="ECO:0007669"/>
    <property type="project" value="TreeGrafter"/>
</dbReference>
<evidence type="ECO:0000256" key="3">
    <source>
        <dbReference type="SAM" id="MobiDB-lite"/>
    </source>
</evidence>
<comment type="caution">
    <text evidence="5">The sequence shown here is derived from an EMBL/GenBank/DDBJ whole genome shotgun (WGS) entry which is preliminary data.</text>
</comment>
<dbReference type="InterPro" id="IPR001849">
    <property type="entry name" value="PH_domain"/>
</dbReference>
<sequence>MSEIKRGMLKYYHRGLLSKKWKEYKFVLYDSSLLTWFSDVKHKKPDGMVLLKDVERHICVGPYTRFLPDFPHLDNIYDEVALIAFPMSVKDRDRDIVWLLCDDLDDLNSWMKAIVETLPSRSLHTEKMSNPSAPYIDEDVQTTSDENSSENDNTEAKLITTDTMALPLSAGLIATHLQGRAMRSKTNPLEKAGYDYGSNEWGTGDGWGYSSSDTVPGFAGIGGSGAYANHIDLIRDEEDEKQLDNLGSDEAVETVTYELSKNEIQDEEEIPHYCINTIDAHDD</sequence>
<dbReference type="PROSITE" id="PS50003">
    <property type="entry name" value="PH_DOMAIN"/>
    <property type="match status" value="1"/>
</dbReference>
<feature type="region of interest" description="Disordered" evidence="3">
    <location>
        <begin position="125"/>
        <end position="153"/>
    </location>
</feature>
<evidence type="ECO:0000313" key="7">
    <source>
        <dbReference type="Proteomes" id="UP000663887"/>
    </source>
</evidence>
<dbReference type="Proteomes" id="UP000663842">
    <property type="component" value="Unassembled WGS sequence"/>
</dbReference>
<dbReference type="PANTHER" id="PTHR14309">
    <property type="entry name" value="EXPRESSED PROTEIN"/>
    <property type="match status" value="1"/>
</dbReference>
<reference evidence="5" key="1">
    <citation type="submission" date="2021-02" db="EMBL/GenBank/DDBJ databases">
        <authorList>
            <person name="Nowell W R."/>
        </authorList>
    </citation>
    <scope>NUCLEOTIDE SEQUENCE</scope>
</reference>
<dbReference type="EMBL" id="CAJNRG010015859">
    <property type="protein sequence ID" value="CAF2183897.1"/>
    <property type="molecule type" value="Genomic_DNA"/>
</dbReference>
<organism evidence="5 7">
    <name type="scientific">Rotaria magnacalcarata</name>
    <dbReference type="NCBI Taxonomy" id="392030"/>
    <lineage>
        <taxon>Eukaryota</taxon>
        <taxon>Metazoa</taxon>
        <taxon>Spiralia</taxon>
        <taxon>Gnathifera</taxon>
        <taxon>Rotifera</taxon>
        <taxon>Eurotatoria</taxon>
        <taxon>Bdelloidea</taxon>
        <taxon>Philodinida</taxon>
        <taxon>Philodinidae</taxon>
        <taxon>Rotaria</taxon>
    </lineage>
</organism>
<evidence type="ECO:0000256" key="1">
    <source>
        <dbReference type="ARBA" id="ARBA00004370"/>
    </source>
</evidence>
<name>A0A816Z0G0_9BILA</name>
<dbReference type="Proteomes" id="UP000663887">
    <property type="component" value="Unassembled WGS sequence"/>
</dbReference>
<feature type="domain" description="PH" evidence="4">
    <location>
        <begin position="2"/>
        <end position="119"/>
    </location>
</feature>
<dbReference type="SMART" id="SM00233">
    <property type="entry name" value="PH"/>
    <property type="match status" value="1"/>
</dbReference>
<keyword evidence="2" id="KW-0472">Membrane</keyword>
<evidence type="ECO:0000313" key="5">
    <source>
        <dbReference type="EMBL" id="CAF2183897.1"/>
    </source>
</evidence>
<protein>
    <recommendedName>
        <fullName evidence="4">PH domain-containing protein</fullName>
    </recommendedName>
</protein>
<dbReference type="Gene3D" id="2.30.29.30">
    <property type="entry name" value="Pleckstrin-homology domain (PH domain)/Phosphotyrosine-binding domain (PTB)"/>
    <property type="match status" value="1"/>
</dbReference>